<keyword evidence="9" id="KW-1185">Reference proteome</keyword>
<dbReference type="Pfam" id="PF01873">
    <property type="entry name" value="eIF-5_eIF-2B"/>
    <property type="match status" value="1"/>
</dbReference>
<name>A0A1Y1WLB1_9FUNG</name>
<dbReference type="SUPFAM" id="SSF100966">
    <property type="entry name" value="Translation initiation factor 2 beta, aIF2beta, N-terminal domain"/>
    <property type="match status" value="1"/>
</dbReference>
<dbReference type="GO" id="GO:0005525">
    <property type="term" value="F:GTP binding"/>
    <property type="evidence" value="ECO:0007669"/>
    <property type="project" value="UniProtKB-KW"/>
</dbReference>
<keyword evidence="5" id="KW-0342">GTP-binding</keyword>
<dbReference type="OrthoDB" id="10250831at2759"/>
<feature type="domain" description="W2" evidence="7">
    <location>
        <begin position="216"/>
        <end position="363"/>
    </location>
</feature>
<dbReference type="FunFam" id="2.20.25.350:FF:000001">
    <property type="entry name" value="Eukaryotic translation initiation factor 5"/>
    <property type="match status" value="1"/>
</dbReference>
<protein>
    <recommendedName>
        <fullName evidence="7">W2 domain-containing protein</fullName>
    </recommendedName>
</protein>
<dbReference type="SUPFAM" id="SSF75689">
    <property type="entry name" value="Zinc-binding domain of translation initiation factor 2 beta"/>
    <property type="match status" value="1"/>
</dbReference>
<evidence type="ECO:0000256" key="3">
    <source>
        <dbReference type="ARBA" id="ARBA00022741"/>
    </source>
</evidence>
<dbReference type="GO" id="GO:0071074">
    <property type="term" value="F:eukaryotic initiation factor eIF2 binding"/>
    <property type="evidence" value="ECO:0007669"/>
    <property type="project" value="TreeGrafter"/>
</dbReference>
<gene>
    <name evidence="8" type="ORF">DL89DRAFT_319907</name>
</gene>
<comment type="similarity">
    <text evidence="1">Belongs to the eIF-2-beta/eIF-5 family.</text>
</comment>
<dbReference type="SUPFAM" id="SSF48371">
    <property type="entry name" value="ARM repeat"/>
    <property type="match status" value="1"/>
</dbReference>
<evidence type="ECO:0000259" key="7">
    <source>
        <dbReference type="PROSITE" id="PS51363"/>
    </source>
</evidence>
<evidence type="ECO:0000313" key="8">
    <source>
        <dbReference type="EMBL" id="ORX74347.1"/>
    </source>
</evidence>
<dbReference type="EMBL" id="MCFD01000001">
    <property type="protein sequence ID" value="ORX74347.1"/>
    <property type="molecule type" value="Genomic_DNA"/>
</dbReference>
<dbReference type="InterPro" id="IPR016024">
    <property type="entry name" value="ARM-type_fold"/>
</dbReference>
<dbReference type="SMART" id="SM00515">
    <property type="entry name" value="eIF5C"/>
    <property type="match status" value="1"/>
</dbReference>
<accession>A0A1Y1WLB1</accession>
<dbReference type="PANTHER" id="PTHR23001:SF7">
    <property type="entry name" value="EUKARYOTIC TRANSLATION INITIATION FACTOR 5"/>
    <property type="match status" value="1"/>
</dbReference>
<evidence type="ECO:0000256" key="5">
    <source>
        <dbReference type="ARBA" id="ARBA00023134"/>
    </source>
</evidence>
<keyword evidence="2" id="KW-0396">Initiation factor</keyword>
<dbReference type="GO" id="GO:0005829">
    <property type="term" value="C:cytosol"/>
    <property type="evidence" value="ECO:0007669"/>
    <property type="project" value="TreeGrafter"/>
</dbReference>
<feature type="region of interest" description="Disordered" evidence="6">
    <location>
        <begin position="142"/>
        <end position="181"/>
    </location>
</feature>
<dbReference type="AlphaFoldDB" id="A0A1Y1WLB1"/>
<dbReference type="GeneID" id="63807812"/>
<keyword evidence="3" id="KW-0547">Nucleotide-binding</keyword>
<dbReference type="Proteomes" id="UP000193922">
    <property type="component" value="Unassembled WGS sequence"/>
</dbReference>
<dbReference type="RefSeq" id="XP_040747558.1">
    <property type="nucleotide sequence ID" value="XM_040891164.1"/>
</dbReference>
<keyword evidence="4" id="KW-0648">Protein biosynthesis</keyword>
<sequence length="363" mass="40322">MASINIRRDVKDSFYRYKMPKLQGKIEGKGNGIKTVLPNIAEVARALSRPPAYPTKYFGGELGAQVKIEEKNDRYIVNGAHDVNKLQDLLDGFIERFVLCGNCKNPETDLIITRDSSIIRQCMACGQRSDVDMRHKLATYIIKNPPPKDKKGGQHASAGTSSGNGHAEGGEEEGDPTEEMDRLAKEAAELEIDDDDEPVARRQKALAGNFTQGDEDEGAEDPYDLLGDYINAKPESDLDIFNKAKELNLYKKHRALVVVVQCLFTDPATIVKDVAKHATLLRSFGDSDKHQRAVLGGFERVISESLDALLPKVQPILMALYNADVIEEEAFLEWGKKPSKKYIEKDVAKKIHKAAAAFLQGFY</sequence>
<dbReference type="InterPro" id="IPR016190">
    <property type="entry name" value="Transl_init_fac_IF2/IF5_Zn-bd"/>
</dbReference>
<evidence type="ECO:0000256" key="6">
    <source>
        <dbReference type="SAM" id="MobiDB-lite"/>
    </source>
</evidence>
<dbReference type="InterPro" id="IPR045196">
    <property type="entry name" value="IF2/IF5"/>
</dbReference>
<dbReference type="GO" id="GO:0005092">
    <property type="term" value="F:GDP-dissociation inhibitor activity"/>
    <property type="evidence" value="ECO:0007669"/>
    <property type="project" value="TreeGrafter"/>
</dbReference>
<dbReference type="PANTHER" id="PTHR23001">
    <property type="entry name" value="EUKARYOTIC TRANSLATION INITIATION FACTOR"/>
    <property type="match status" value="1"/>
</dbReference>
<dbReference type="GO" id="GO:0001732">
    <property type="term" value="P:formation of cytoplasmic translation initiation complex"/>
    <property type="evidence" value="ECO:0007669"/>
    <property type="project" value="TreeGrafter"/>
</dbReference>
<dbReference type="InterPro" id="IPR002735">
    <property type="entry name" value="Transl_init_fac_IF2/IF5_dom"/>
</dbReference>
<proteinExistence type="inferred from homology"/>
<dbReference type="FunFam" id="3.30.30.170:FF:000002">
    <property type="entry name" value="Eukaryotic translation initiation factor 5"/>
    <property type="match status" value="1"/>
</dbReference>
<dbReference type="Gene3D" id="3.30.30.170">
    <property type="match status" value="1"/>
</dbReference>
<reference evidence="8 9" key="1">
    <citation type="submission" date="2016-07" db="EMBL/GenBank/DDBJ databases">
        <title>Pervasive Adenine N6-methylation of Active Genes in Fungi.</title>
        <authorList>
            <consortium name="DOE Joint Genome Institute"/>
            <person name="Mondo S.J."/>
            <person name="Dannebaum R.O."/>
            <person name="Kuo R.C."/>
            <person name="Labutti K."/>
            <person name="Haridas S."/>
            <person name="Kuo A."/>
            <person name="Salamov A."/>
            <person name="Ahrendt S.R."/>
            <person name="Lipzen A."/>
            <person name="Sullivan W."/>
            <person name="Andreopoulos W.B."/>
            <person name="Clum A."/>
            <person name="Lindquist E."/>
            <person name="Daum C."/>
            <person name="Ramamoorthy G.K."/>
            <person name="Gryganskyi A."/>
            <person name="Culley D."/>
            <person name="Magnuson J.K."/>
            <person name="James T.Y."/>
            <person name="O'Malley M.A."/>
            <person name="Stajich J.E."/>
            <person name="Spatafora J.W."/>
            <person name="Visel A."/>
            <person name="Grigoriev I.V."/>
        </authorList>
    </citation>
    <scope>NUCLEOTIDE SEQUENCE [LARGE SCALE GENOMIC DNA]</scope>
    <source>
        <strain evidence="8 9">ATCC 12442</strain>
    </source>
</reference>
<dbReference type="GO" id="GO:0003743">
    <property type="term" value="F:translation initiation factor activity"/>
    <property type="evidence" value="ECO:0007669"/>
    <property type="project" value="UniProtKB-KW"/>
</dbReference>
<dbReference type="InterPro" id="IPR016189">
    <property type="entry name" value="Transl_init_fac_IF2/IF5_N"/>
</dbReference>
<dbReference type="CDD" id="cd11561">
    <property type="entry name" value="W2_eIF5"/>
    <property type="match status" value="1"/>
</dbReference>
<comment type="caution">
    <text evidence="8">The sequence shown here is derived from an EMBL/GenBank/DDBJ whole genome shotgun (WGS) entry which is preliminary data.</text>
</comment>
<evidence type="ECO:0000313" key="9">
    <source>
        <dbReference type="Proteomes" id="UP000193922"/>
    </source>
</evidence>
<dbReference type="PROSITE" id="PS51363">
    <property type="entry name" value="W2"/>
    <property type="match status" value="1"/>
</dbReference>
<dbReference type="SMART" id="SM00653">
    <property type="entry name" value="eIF2B_5"/>
    <property type="match status" value="1"/>
</dbReference>
<dbReference type="Gene3D" id="2.20.25.350">
    <property type="match status" value="1"/>
</dbReference>
<dbReference type="Gene3D" id="1.25.40.180">
    <property type="match status" value="1"/>
</dbReference>
<dbReference type="InterPro" id="IPR003307">
    <property type="entry name" value="W2_domain"/>
</dbReference>
<dbReference type="STRING" id="61395.A0A1Y1WLB1"/>
<evidence type="ECO:0000256" key="4">
    <source>
        <dbReference type="ARBA" id="ARBA00022917"/>
    </source>
</evidence>
<evidence type="ECO:0000256" key="1">
    <source>
        <dbReference type="ARBA" id="ARBA00010397"/>
    </source>
</evidence>
<dbReference type="Pfam" id="PF02020">
    <property type="entry name" value="W2"/>
    <property type="match status" value="1"/>
</dbReference>
<evidence type="ECO:0000256" key="2">
    <source>
        <dbReference type="ARBA" id="ARBA00022540"/>
    </source>
</evidence>
<organism evidence="8 9">
    <name type="scientific">Linderina pennispora</name>
    <dbReference type="NCBI Taxonomy" id="61395"/>
    <lineage>
        <taxon>Eukaryota</taxon>
        <taxon>Fungi</taxon>
        <taxon>Fungi incertae sedis</taxon>
        <taxon>Zoopagomycota</taxon>
        <taxon>Kickxellomycotina</taxon>
        <taxon>Kickxellomycetes</taxon>
        <taxon>Kickxellales</taxon>
        <taxon>Kickxellaceae</taxon>
        <taxon>Linderina</taxon>
    </lineage>
</organism>